<dbReference type="PANTHER" id="PTHR43624:SF2">
    <property type="entry name" value="ELECTRON TRANSFER FLAVOPROTEIN-QUINONE OXIDOREDUCTASE YDIS-RELATED"/>
    <property type="match status" value="1"/>
</dbReference>
<dbReference type="RefSeq" id="WP_012634976.1">
    <property type="nucleotide sequence ID" value="NC_011899.1"/>
</dbReference>
<dbReference type="HOGENOM" id="CLU_050977_0_0_9"/>
<dbReference type="EC" id="1.5.5.1" evidence="6"/>
<keyword evidence="5 6" id="KW-0560">Oxidoreductase</keyword>
<dbReference type="GO" id="GO:0004174">
    <property type="term" value="F:electron-transferring-flavoprotein dehydrogenase activity"/>
    <property type="evidence" value="ECO:0007669"/>
    <property type="project" value="UniProtKB-EC"/>
</dbReference>
<organism evidence="6 7">
    <name type="scientific">Halothermothrix orenii (strain H 168 / OCM 544 / DSM 9562)</name>
    <dbReference type="NCBI Taxonomy" id="373903"/>
    <lineage>
        <taxon>Bacteria</taxon>
        <taxon>Bacillati</taxon>
        <taxon>Bacillota</taxon>
        <taxon>Clostridia</taxon>
        <taxon>Halanaerobiales</taxon>
        <taxon>Halothermotrichaceae</taxon>
        <taxon>Halothermothrix</taxon>
    </lineage>
</organism>
<evidence type="ECO:0000256" key="3">
    <source>
        <dbReference type="ARBA" id="ARBA00022630"/>
    </source>
</evidence>
<sequence>MIYREATAQIVPNFWEEAPVERAIVTDTLWFMDQTSAVQVGFTGLNYAKPPYNKFSVIRSRFDHWLAKKAEEAGAHLMTSCLVKDLIFEKEGLTGKKVAGVVLDDGSKLYSDAVILAEGAMADLAAKAGLRREISADSLKIYVKEILALPREIIEARFNLEKDEGVIIGMVGFPTSGAVGKGGIWTNRDSISLVVGGYLNQIVNKGLNLYQLLNRLKKHPMIRRLIEGAKTVQYMSHLIPKGGYKSLPQFYDNGILITGDAGMLVSGRHGTDIAMLSGKYAAETALQAKARGDFSKKTLSSYENKLKNTFFMRAIESNKEARDYYREYPDSDFVFSKTLNEVAYEFFKEGLKTQDEKLNEIIEEVKEIQSLQKNIRDIYSGLQHWRVF</sequence>
<keyword evidence="3" id="KW-0285">Flavoprotein</keyword>
<evidence type="ECO:0000313" key="7">
    <source>
        <dbReference type="Proteomes" id="UP000000719"/>
    </source>
</evidence>
<reference evidence="6 7" key="1">
    <citation type="journal article" date="2009" name="PLoS ONE">
        <title>Genome analysis of the anaerobic thermohalophilic bacterium Halothermothrix orenii.</title>
        <authorList>
            <person name="Mavromatis K."/>
            <person name="Ivanova N."/>
            <person name="Anderson I."/>
            <person name="Lykidis A."/>
            <person name="Hooper S.D."/>
            <person name="Sun H."/>
            <person name="Kunin V."/>
            <person name="Lapidus A."/>
            <person name="Hugenholtz P."/>
            <person name="Patel B."/>
            <person name="Kyrpides N.C."/>
        </authorList>
    </citation>
    <scope>NUCLEOTIDE SEQUENCE [LARGE SCALE GENOMIC DNA]</scope>
    <source>
        <strain evidence="7">H 168 / OCM 544 / DSM 9562</strain>
    </source>
</reference>
<dbReference type="EMBL" id="CP001098">
    <property type="protein sequence ID" value="ACL68777.1"/>
    <property type="molecule type" value="Genomic_DNA"/>
</dbReference>
<dbReference type="SUPFAM" id="SSF54373">
    <property type="entry name" value="FAD-linked reductases, C-terminal domain"/>
    <property type="match status" value="1"/>
</dbReference>
<name>B8CZP7_HALOH</name>
<accession>B8CZP7</accession>
<evidence type="ECO:0000256" key="1">
    <source>
        <dbReference type="ARBA" id="ARBA00001974"/>
    </source>
</evidence>
<dbReference type="Proteomes" id="UP000000719">
    <property type="component" value="Chromosome"/>
</dbReference>
<keyword evidence="4" id="KW-0274">FAD</keyword>
<dbReference type="eggNOG" id="COG0644">
    <property type="taxonomic scope" value="Bacteria"/>
</dbReference>
<proteinExistence type="inferred from homology"/>
<dbReference type="SUPFAM" id="SSF51905">
    <property type="entry name" value="FAD/NAD(P)-binding domain"/>
    <property type="match status" value="1"/>
</dbReference>
<evidence type="ECO:0000313" key="6">
    <source>
        <dbReference type="EMBL" id="ACL68777.1"/>
    </source>
</evidence>
<gene>
    <name evidence="6" type="ordered locus">Hore_00140</name>
</gene>
<evidence type="ECO:0000256" key="4">
    <source>
        <dbReference type="ARBA" id="ARBA00022827"/>
    </source>
</evidence>
<dbReference type="Gene3D" id="3.50.50.60">
    <property type="entry name" value="FAD/NAD(P)-binding domain"/>
    <property type="match status" value="1"/>
</dbReference>
<dbReference type="InterPro" id="IPR039651">
    <property type="entry name" value="FixC-like"/>
</dbReference>
<keyword evidence="7" id="KW-1185">Reference proteome</keyword>
<comment type="similarity">
    <text evidence="2">Belongs to the ETF-QO/FixC family.</text>
</comment>
<dbReference type="InterPro" id="IPR036188">
    <property type="entry name" value="FAD/NAD-bd_sf"/>
</dbReference>
<protein>
    <submittedName>
        <fullName evidence="6">Electron-transferring-flavoprotein dehydrogenase</fullName>
        <ecNumber evidence="6">1.5.5.1</ecNumber>
    </submittedName>
</protein>
<dbReference type="STRING" id="373903.Hore_00140"/>
<evidence type="ECO:0000256" key="2">
    <source>
        <dbReference type="ARBA" id="ARBA00006796"/>
    </source>
</evidence>
<comment type="cofactor">
    <cofactor evidence="1">
        <name>FAD</name>
        <dbReference type="ChEBI" id="CHEBI:57692"/>
    </cofactor>
</comment>
<dbReference type="PANTHER" id="PTHR43624">
    <property type="entry name" value="ELECTRON TRANSFER FLAVOPROTEIN-QUINONE OXIDOREDUCTASE YDIS-RELATED"/>
    <property type="match status" value="1"/>
</dbReference>
<dbReference type="AlphaFoldDB" id="B8CZP7"/>
<evidence type="ECO:0000256" key="5">
    <source>
        <dbReference type="ARBA" id="ARBA00023002"/>
    </source>
</evidence>
<dbReference type="KEGG" id="hor:Hore_00140"/>